<evidence type="ECO:0000313" key="5">
    <source>
        <dbReference type="Proteomes" id="UP000183208"/>
    </source>
</evidence>
<dbReference type="PANTHER" id="PTHR43477">
    <property type="entry name" value="DIHYDROANTICAPSIN 7-DEHYDROGENASE"/>
    <property type="match status" value="1"/>
</dbReference>
<name>A0A1M7DK50_9BRAD</name>
<proteinExistence type="inferred from homology"/>
<dbReference type="Proteomes" id="UP000183208">
    <property type="component" value="Unassembled WGS sequence"/>
</dbReference>
<dbReference type="Pfam" id="PF13561">
    <property type="entry name" value="adh_short_C2"/>
    <property type="match status" value="1"/>
</dbReference>
<gene>
    <name evidence="4" type="ORF">SAMN05444171_5350</name>
</gene>
<feature type="domain" description="Ketoreductase" evidence="3">
    <location>
        <begin position="6"/>
        <end position="174"/>
    </location>
</feature>
<dbReference type="EMBL" id="FNTI01000001">
    <property type="protein sequence ID" value="SED83893.1"/>
    <property type="molecule type" value="Genomic_DNA"/>
</dbReference>
<evidence type="ECO:0000256" key="1">
    <source>
        <dbReference type="ARBA" id="ARBA00006484"/>
    </source>
</evidence>
<dbReference type="OrthoDB" id="9806974at2"/>
<accession>A0A1M7DK50</accession>
<dbReference type="CDD" id="cd05233">
    <property type="entry name" value="SDR_c"/>
    <property type="match status" value="1"/>
</dbReference>
<dbReference type="PANTHER" id="PTHR43477:SF1">
    <property type="entry name" value="DIHYDROANTICAPSIN 7-DEHYDROGENASE"/>
    <property type="match status" value="1"/>
</dbReference>
<dbReference type="Gene3D" id="3.40.50.720">
    <property type="entry name" value="NAD(P)-binding Rossmann-like Domain"/>
    <property type="match status" value="1"/>
</dbReference>
<dbReference type="SUPFAM" id="SSF51735">
    <property type="entry name" value="NAD(P)-binding Rossmann-fold domains"/>
    <property type="match status" value="1"/>
</dbReference>
<dbReference type="AlphaFoldDB" id="A0A1M7DK50"/>
<dbReference type="PRINTS" id="PR00081">
    <property type="entry name" value="GDHRDH"/>
</dbReference>
<dbReference type="NCBIfam" id="NF005449">
    <property type="entry name" value="PRK07041.1"/>
    <property type="match status" value="1"/>
</dbReference>
<organism evidence="4 5">
    <name type="scientific">Bradyrhizobium lablabi</name>
    <dbReference type="NCBI Taxonomy" id="722472"/>
    <lineage>
        <taxon>Bacteria</taxon>
        <taxon>Pseudomonadati</taxon>
        <taxon>Pseudomonadota</taxon>
        <taxon>Alphaproteobacteria</taxon>
        <taxon>Hyphomicrobiales</taxon>
        <taxon>Nitrobacteraceae</taxon>
        <taxon>Bradyrhizobium</taxon>
    </lineage>
</organism>
<dbReference type="RefSeq" id="WP_074825414.1">
    <property type="nucleotide sequence ID" value="NZ_FNTI01000001.1"/>
</dbReference>
<dbReference type="InterPro" id="IPR002347">
    <property type="entry name" value="SDR_fam"/>
</dbReference>
<dbReference type="InterPro" id="IPR036291">
    <property type="entry name" value="NAD(P)-bd_dom_sf"/>
</dbReference>
<dbReference type="GO" id="GO:0016491">
    <property type="term" value="F:oxidoreductase activity"/>
    <property type="evidence" value="ECO:0007669"/>
    <property type="project" value="UniProtKB-KW"/>
</dbReference>
<keyword evidence="2" id="KW-0560">Oxidoreductase</keyword>
<reference evidence="4 5" key="1">
    <citation type="submission" date="2016-10" db="EMBL/GenBank/DDBJ databases">
        <authorList>
            <person name="de Groot N.N."/>
        </authorList>
    </citation>
    <scope>NUCLEOTIDE SEQUENCE [LARGE SCALE GENOMIC DNA]</scope>
    <source>
        <strain evidence="4 5">GAS522</strain>
    </source>
</reference>
<evidence type="ECO:0000259" key="3">
    <source>
        <dbReference type="SMART" id="SM00822"/>
    </source>
</evidence>
<evidence type="ECO:0000256" key="2">
    <source>
        <dbReference type="ARBA" id="ARBA00023002"/>
    </source>
</evidence>
<evidence type="ECO:0000313" key="4">
    <source>
        <dbReference type="EMBL" id="SED83893.1"/>
    </source>
</evidence>
<sequence>MLLAGKKVVVVGGSSGIGLSTAEMAKREGADVIIASRNVDRLDKAADALNAIAIPADVTSDESVASLFRSSGPVDHVVVTAAQLRTGPFKTVTMEDVRGTMEGKFWGAWRVAKHAEIRAGGSLTLVSGFLSVRPRPNSAIVSAANGALESLSRALALELAPVRVNCVSPGIIDTPIRAAMPEEARRDMLAKTAASLPVGRVGVGEDIARQILSFMANGFATGATVYIDGGALVI</sequence>
<dbReference type="InterPro" id="IPR051122">
    <property type="entry name" value="SDR_DHRS6-like"/>
</dbReference>
<dbReference type="SMART" id="SM00822">
    <property type="entry name" value="PKS_KR"/>
    <property type="match status" value="1"/>
</dbReference>
<protein>
    <submittedName>
        <fullName evidence="4">NAD(P)-dependent dehydrogenase, short-chain alcohol dehydrogenase family</fullName>
    </submittedName>
</protein>
<comment type="similarity">
    <text evidence="1">Belongs to the short-chain dehydrogenases/reductases (SDR) family.</text>
</comment>
<dbReference type="InterPro" id="IPR057326">
    <property type="entry name" value="KR_dom"/>
</dbReference>